<dbReference type="Proteomes" id="UP000006671">
    <property type="component" value="Unassembled WGS sequence"/>
</dbReference>
<sequence>MNEQQIFISEQLELQVDSLNELKYKKVFANEEIAKIVQKRTDYLYLLASSLPKEDLLHPYLSHMLFELNLLQLIKTRLKLNKKKNNDFNIHLQFPYNQYKIGIAKFSTQIYLMKSYIDFCMQYQLKPNSAFDQVLSKHSNQEQLWLLYSKFEFEYNQAIDSGIQILKNGIKAIPHTSQYLHLELLKLYLIKAEYAEFRMLFNSVLENLNNVEYGYFFEIIKLLMFYYREELTKNDEEQDDMSDDEEPTSTEKHEFFTEMIEFILEKVLLKNYRNDEKCLYEIFKFKLTYFNNNTDYEELISNMENICDRICHTSKMYHYYMLLLIDIFNITKKVEYINRIHSVFGKMNTFNLLTFRTILIYSNILLSIEDNSQQVVKVLKQLHLINSNHSSDFFKCLLLLLDLTKYSRDSIDYSVKLVNEKSADNEFKIQFYEQLFTNISKSVSQEQLQHLYLDGIKNTGNSHEIKKLYFKHIIDNVAQGDYQKLDKYVKLILSLPPNSHQVYQMMITYITKHLTGLESASCGNYHSLLGYLYEQQMVENRHDWKVYIQYMQYLKKQNRLKNISSVYQKAVNALSGKSEELSAFVQHYDKYVK</sequence>
<dbReference type="EMBL" id="GG738845">
    <property type="protein sequence ID" value="EFC50499.1"/>
    <property type="molecule type" value="Genomic_DNA"/>
</dbReference>
<organism evidence="7">
    <name type="scientific">Naegleria gruberi</name>
    <name type="common">Amoeba</name>
    <dbReference type="NCBI Taxonomy" id="5762"/>
    <lineage>
        <taxon>Eukaryota</taxon>
        <taxon>Discoba</taxon>
        <taxon>Heterolobosea</taxon>
        <taxon>Tetramitia</taxon>
        <taxon>Eutetramitia</taxon>
        <taxon>Vahlkampfiidae</taxon>
        <taxon>Naegleria</taxon>
    </lineage>
</organism>
<dbReference type="KEGG" id="ngr:NAEGRDRAFT_61522"/>
<dbReference type="Pfam" id="PF08640">
    <property type="entry name" value="U3_assoc_6"/>
    <property type="match status" value="1"/>
</dbReference>
<dbReference type="InterPro" id="IPR013949">
    <property type="entry name" value="Utp6"/>
</dbReference>
<dbReference type="eggNOG" id="KOG2396">
    <property type="taxonomic scope" value="Eukaryota"/>
</dbReference>
<evidence type="ECO:0000313" key="7">
    <source>
        <dbReference type="Proteomes" id="UP000006671"/>
    </source>
</evidence>
<proteinExistence type="predicted"/>
<gene>
    <name evidence="6" type="ORF">NAEGRDRAFT_61522</name>
</gene>
<dbReference type="STRING" id="5762.D2UYM5"/>
<dbReference type="InterPro" id="IPR055347">
    <property type="entry name" value="UTP6_N"/>
</dbReference>
<dbReference type="RefSeq" id="XP_002683243.1">
    <property type="nucleotide sequence ID" value="XM_002683197.1"/>
</dbReference>
<feature type="domain" description="U3 small nucleolar RNA-associated protein 6 N-terminal" evidence="5">
    <location>
        <begin position="12"/>
        <end position="84"/>
    </location>
</feature>
<dbReference type="PANTHER" id="PTHR23271:SF1">
    <property type="entry name" value="U3 SMALL NUCLEOLAR RNA-ASSOCIATED PROTEIN 6 HOMOLOG"/>
    <property type="match status" value="1"/>
</dbReference>
<evidence type="ECO:0000256" key="3">
    <source>
        <dbReference type="ARBA" id="ARBA00022737"/>
    </source>
</evidence>
<keyword evidence="7" id="KW-1185">Reference proteome</keyword>
<evidence type="ECO:0000313" key="6">
    <source>
        <dbReference type="EMBL" id="EFC50499.1"/>
    </source>
</evidence>
<dbReference type="AlphaFoldDB" id="D2UYM5"/>
<evidence type="ECO:0000256" key="2">
    <source>
        <dbReference type="ARBA" id="ARBA00022552"/>
    </source>
</evidence>
<keyword evidence="4" id="KW-0539">Nucleus</keyword>
<keyword evidence="2" id="KW-0698">rRNA processing</keyword>
<dbReference type="GO" id="GO:0034388">
    <property type="term" value="C:Pwp2p-containing subcomplex of 90S preribosome"/>
    <property type="evidence" value="ECO:0007669"/>
    <property type="project" value="TreeGrafter"/>
</dbReference>
<dbReference type="InParanoid" id="D2UYM5"/>
<dbReference type="GO" id="GO:0032040">
    <property type="term" value="C:small-subunit processome"/>
    <property type="evidence" value="ECO:0007669"/>
    <property type="project" value="TreeGrafter"/>
</dbReference>
<comment type="subcellular location">
    <subcellularLocation>
        <location evidence="1">Nucleus</location>
        <location evidence="1">Nucleolus</location>
    </subcellularLocation>
</comment>
<dbReference type="GeneID" id="8859242"/>
<dbReference type="GO" id="GO:0030515">
    <property type="term" value="F:snoRNA binding"/>
    <property type="evidence" value="ECO:0007669"/>
    <property type="project" value="InterPro"/>
</dbReference>
<dbReference type="InterPro" id="IPR011990">
    <property type="entry name" value="TPR-like_helical_dom_sf"/>
</dbReference>
<dbReference type="OMA" id="QQIFISE"/>
<dbReference type="OrthoDB" id="10255762at2759"/>
<dbReference type="Gene3D" id="1.25.40.10">
    <property type="entry name" value="Tetratricopeptide repeat domain"/>
    <property type="match status" value="1"/>
</dbReference>
<protein>
    <submittedName>
        <fullName evidence="6">Predicted protein</fullName>
    </submittedName>
</protein>
<reference evidence="6 7" key="1">
    <citation type="journal article" date="2010" name="Cell">
        <title>The genome of Naegleria gruberi illuminates early eukaryotic versatility.</title>
        <authorList>
            <person name="Fritz-Laylin L.K."/>
            <person name="Prochnik S.E."/>
            <person name="Ginger M.L."/>
            <person name="Dacks J.B."/>
            <person name="Carpenter M.L."/>
            <person name="Field M.C."/>
            <person name="Kuo A."/>
            <person name="Paredez A."/>
            <person name="Chapman J."/>
            <person name="Pham J."/>
            <person name="Shu S."/>
            <person name="Neupane R."/>
            <person name="Cipriano M."/>
            <person name="Mancuso J."/>
            <person name="Tu H."/>
            <person name="Salamov A."/>
            <person name="Lindquist E."/>
            <person name="Shapiro H."/>
            <person name="Lucas S."/>
            <person name="Grigoriev I.V."/>
            <person name="Cande W.Z."/>
            <person name="Fulton C."/>
            <person name="Rokhsar D.S."/>
            <person name="Dawson S.C."/>
        </authorList>
    </citation>
    <scope>NUCLEOTIDE SEQUENCE [LARGE SCALE GENOMIC DNA]</scope>
    <source>
        <strain evidence="6 7">NEG-M</strain>
    </source>
</reference>
<accession>D2UYM5</accession>
<evidence type="ECO:0000256" key="4">
    <source>
        <dbReference type="ARBA" id="ARBA00023242"/>
    </source>
</evidence>
<evidence type="ECO:0000256" key="1">
    <source>
        <dbReference type="ARBA" id="ARBA00004604"/>
    </source>
</evidence>
<dbReference type="GO" id="GO:0000462">
    <property type="term" value="P:maturation of SSU-rRNA from tricistronic rRNA transcript (SSU-rRNA, 5.8S rRNA, LSU-rRNA)"/>
    <property type="evidence" value="ECO:0007669"/>
    <property type="project" value="InterPro"/>
</dbReference>
<name>D2UYM5_NAEGR</name>
<keyword evidence="3" id="KW-0677">Repeat</keyword>
<evidence type="ECO:0000259" key="5">
    <source>
        <dbReference type="Pfam" id="PF08640"/>
    </source>
</evidence>
<dbReference type="VEuPathDB" id="AmoebaDB:NAEGRDRAFT_61522"/>
<dbReference type="PANTHER" id="PTHR23271">
    <property type="entry name" value="HEPATOCELLULAR CARCINOMA-ASSOCIATED ANTIGEN 66"/>
    <property type="match status" value="1"/>
</dbReference>